<dbReference type="Gene3D" id="1.10.287.4070">
    <property type="match status" value="1"/>
</dbReference>
<dbReference type="Pfam" id="PF01798">
    <property type="entry name" value="Nop"/>
    <property type="match status" value="1"/>
</dbReference>
<dbReference type="InterPro" id="IPR012974">
    <property type="entry name" value="NOP58/56_N"/>
</dbReference>
<dbReference type="PROSITE" id="PS51358">
    <property type="entry name" value="NOP"/>
    <property type="match status" value="1"/>
</dbReference>
<reference evidence="7" key="1">
    <citation type="submission" date="2023-07" db="EMBL/GenBank/DDBJ databases">
        <authorList>
            <consortium name="AG Swart"/>
            <person name="Singh M."/>
            <person name="Singh A."/>
            <person name="Seah K."/>
            <person name="Emmerich C."/>
        </authorList>
    </citation>
    <scope>NUCLEOTIDE SEQUENCE</scope>
    <source>
        <strain evidence="7">DP1</strain>
    </source>
</reference>
<gene>
    <name evidence="7" type="ORF">ECRASSUSDP1_LOCUS9747</name>
</gene>
<evidence type="ECO:0000256" key="1">
    <source>
        <dbReference type="ARBA" id="ARBA00004604"/>
    </source>
</evidence>
<evidence type="ECO:0000256" key="5">
    <source>
        <dbReference type="SAM" id="MobiDB-lite"/>
    </source>
</evidence>
<dbReference type="InterPro" id="IPR012976">
    <property type="entry name" value="NOSIC"/>
</dbReference>
<organism evidence="7 8">
    <name type="scientific">Euplotes crassus</name>
    <dbReference type="NCBI Taxonomy" id="5936"/>
    <lineage>
        <taxon>Eukaryota</taxon>
        <taxon>Sar</taxon>
        <taxon>Alveolata</taxon>
        <taxon>Ciliophora</taxon>
        <taxon>Intramacronucleata</taxon>
        <taxon>Spirotrichea</taxon>
        <taxon>Hypotrichia</taxon>
        <taxon>Euplotida</taxon>
        <taxon>Euplotidae</taxon>
        <taxon>Moneuplotes</taxon>
    </lineage>
</organism>
<comment type="subcellular location">
    <subcellularLocation>
        <location evidence="1">Nucleus</location>
        <location evidence="1">Nucleolus</location>
    </subcellularLocation>
</comment>
<keyword evidence="4" id="KW-0539">Nucleus</keyword>
<protein>
    <recommendedName>
        <fullName evidence="6">Nop domain-containing protein</fullName>
    </recommendedName>
</protein>
<dbReference type="EMBL" id="CAMPGE010009588">
    <property type="protein sequence ID" value="CAI2368454.1"/>
    <property type="molecule type" value="Genomic_DNA"/>
</dbReference>
<dbReference type="FunFam" id="1.10.246.90:FF:000005">
    <property type="entry name" value="Nucleolar protein 5, putative"/>
    <property type="match status" value="1"/>
</dbReference>
<dbReference type="Proteomes" id="UP001295684">
    <property type="component" value="Unassembled WGS sequence"/>
</dbReference>
<name>A0AAD1X9U2_EUPCR</name>
<dbReference type="PANTHER" id="PTHR10894:SF1">
    <property type="entry name" value="NUCLEOLAR PROTEIN 58"/>
    <property type="match status" value="1"/>
</dbReference>
<sequence>MLVLFETPAGLALFKVMKEGKIKKADDFFKYFETPEKASKFVQMHAFKKFKDTKEALKTVTKLLEGKLTKKVKKFLKENCITDEVQEKIMCFDKELASVIQKKLGIECETGTKCRELIRGIRYQMSGLLEGLSDKEMTSMSLGLAHSVSRYKLKFTTDKVDTMIVQAVSLLTDMDKELNNYAMRLKEWYSWHFPELEKIVNDNDTFAKVVLALGRRNNINNVDLSDVVPEEVADDIKKACEISFGTEILEEDEINIKALASQVVEITEYRATLNEYLTSRMQAIAPNMTTLIGELVAAKLIAHAGSLINLAKLPASTIQILGAEKALFRAMKTKKNTPKYGLIYNASLVGQAQPKFKGRIARTLAAKTSLCVRYDALGEDQDGSLGTKTKAFLDHRLESMEGDFVKSISKPATKKFQQYHAGEKRGNEYNQDEDFKPNKRAKNME</sequence>
<evidence type="ECO:0000313" key="7">
    <source>
        <dbReference type="EMBL" id="CAI2368454.1"/>
    </source>
</evidence>
<dbReference type="SMART" id="SM00931">
    <property type="entry name" value="NOSIC"/>
    <property type="match status" value="1"/>
</dbReference>
<dbReference type="GO" id="GO:0030515">
    <property type="term" value="F:snoRNA binding"/>
    <property type="evidence" value="ECO:0007669"/>
    <property type="project" value="InterPro"/>
</dbReference>
<keyword evidence="8" id="KW-1185">Reference proteome</keyword>
<evidence type="ECO:0000256" key="4">
    <source>
        <dbReference type="ARBA" id="ARBA00023242"/>
    </source>
</evidence>
<accession>A0AAD1X9U2</accession>
<dbReference type="PANTHER" id="PTHR10894">
    <property type="entry name" value="NUCLEOLAR PROTEIN 5 NUCLEOLAR PROTEIN NOP5 NOP58"/>
    <property type="match status" value="1"/>
</dbReference>
<dbReference type="GO" id="GO:0031428">
    <property type="term" value="C:box C/D methylation guide snoRNP complex"/>
    <property type="evidence" value="ECO:0007669"/>
    <property type="project" value="InterPro"/>
</dbReference>
<dbReference type="GO" id="GO:0042254">
    <property type="term" value="P:ribosome biogenesis"/>
    <property type="evidence" value="ECO:0007669"/>
    <property type="project" value="UniProtKB-KW"/>
</dbReference>
<evidence type="ECO:0000256" key="3">
    <source>
        <dbReference type="ARBA" id="ARBA00022517"/>
    </source>
</evidence>
<evidence type="ECO:0000259" key="6">
    <source>
        <dbReference type="PROSITE" id="PS51358"/>
    </source>
</evidence>
<evidence type="ECO:0000313" key="8">
    <source>
        <dbReference type="Proteomes" id="UP001295684"/>
    </source>
</evidence>
<proteinExistence type="inferred from homology"/>
<dbReference type="InterPro" id="IPR036070">
    <property type="entry name" value="Nop_dom_sf"/>
</dbReference>
<feature type="domain" description="Nop" evidence="6">
    <location>
        <begin position="284"/>
        <end position="402"/>
    </location>
</feature>
<dbReference type="InterPro" id="IPR002687">
    <property type="entry name" value="Nop_dom"/>
</dbReference>
<feature type="compositionally biased region" description="Basic and acidic residues" evidence="5">
    <location>
        <begin position="421"/>
        <end position="445"/>
    </location>
</feature>
<dbReference type="FunFam" id="1.10.287.4070:FF:000001">
    <property type="entry name" value="Probable Nucleolar protein 58"/>
    <property type="match status" value="1"/>
</dbReference>
<evidence type="ECO:0000256" key="2">
    <source>
        <dbReference type="ARBA" id="ARBA00009211"/>
    </source>
</evidence>
<keyword evidence="3" id="KW-0690">Ribosome biogenesis</keyword>
<dbReference type="GO" id="GO:0032040">
    <property type="term" value="C:small-subunit processome"/>
    <property type="evidence" value="ECO:0007669"/>
    <property type="project" value="InterPro"/>
</dbReference>
<comment type="caution">
    <text evidence="7">The sequence shown here is derived from an EMBL/GenBank/DDBJ whole genome shotgun (WGS) entry which is preliminary data.</text>
</comment>
<dbReference type="Gene3D" id="1.10.246.90">
    <property type="entry name" value="Nop domain"/>
    <property type="match status" value="1"/>
</dbReference>
<comment type="similarity">
    <text evidence="2">Belongs to the NOP5/NOP56 family.</text>
</comment>
<feature type="region of interest" description="Disordered" evidence="5">
    <location>
        <begin position="415"/>
        <end position="445"/>
    </location>
</feature>
<dbReference type="InterPro" id="IPR045056">
    <property type="entry name" value="Nop56/Nop58"/>
</dbReference>
<dbReference type="SUPFAM" id="SSF89124">
    <property type="entry name" value="Nop domain"/>
    <property type="match status" value="1"/>
</dbReference>
<dbReference type="AlphaFoldDB" id="A0AAD1X9U2"/>
<dbReference type="InterPro" id="IPR042239">
    <property type="entry name" value="Nop_C"/>
</dbReference>
<dbReference type="Pfam" id="PF08156">
    <property type="entry name" value="NOP5NT"/>
    <property type="match status" value="1"/>
</dbReference>